<dbReference type="RefSeq" id="WP_119548460.1">
    <property type="nucleotide sequence ID" value="NZ_QXIR01000026.1"/>
</dbReference>
<evidence type="ECO:0000313" key="2">
    <source>
        <dbReference type="EMBL" id="RIW30376.1"/>
    </source>
</evidence>
<reference evidence="2 3" key="1">
    <citation type="submission" date="2018-09" db="EMBL/GenBank/DDBJ databases">
        <title>Bacillus saliacetes sp. nov., isolated from Thai shrimp paste (Ka-pi).</title>
        <authorList>
            <person name="Daroonpunt R."/>
            <person name="Tanasupawat S."/>
            <person name="Yiamsombut S."/>
        </authorList>
    </citation>
    <scope>NUCLEOTIDE SEQUENCE [LARGE SCALE GENOMIC DNA]</scope>
    <source>
        <strain evidence="2 3">SKP7-4</strain>
    </source>
</reference>
<evidence type="ECO:0000313" key="3">
    <source>
        <dbReference type="Proteomes" id="UP000265801"/>
    </source>
</evidence>
<dbReference type="AlphaFoldDB" id="A0A3A1QSM5"/>
<keyword evidence="1" id="KW-0812">Transmembrane</keyword>
<feature type="transmembrane region" description="Helical" evidence="1">
    <location>
        <begin position="21"/>
        <end position="47"/>
    </location>
</feature>
<proteinExistence type="predicted"/>
<evidence type="ECO:0000256" key="1">
    <source>
        <dbReference type="SAM" id="Phobius"/>
    </source>
</evidence>
<feature type="transmembrane region" description="Helical" evidence="1">
    <location>
        <begin position="96"/>
        <end position="117"/>
    </location>
</feature>
<dbReference type="OrthoDB" id="2885482at2"/>
<gene>
    <name evidence="2" type="ORF">D3H55_16695</name>
</gene>
<comment type="caution">
    <text evidence="2">The sequence shown here is derived from an EMBL/GenBank/DDBJ whole genome shotgun (WGS) entry which is preliminary data.</text>
</comment>
<accession>A0A3A1QSM5</accession>
<protein>
    <submittedName>
        <fullName evidence="2">Uncharacterized protein</fullName>
    </submittedName>
</protein>
<keyword evidence="1" id="KW-1133">Transmembrane helix</keyword>
<name>A0A3A1QSM5_9BACI</name>
<organism evidence="2 3">
    <name type="scientific">Bacillus salacetis</name>
    <dbReference type="NCBI Taxonomy" id="2315464"/>
    <lineage>
        <taxon>Bacteria</taxon>
        <taxon>Bacillati</taxon>
        <taxon>Bacillota</taxon>
        <taxon>Bacilli</taxon>
        <taxon>Bacillales</taxon>
        <taxon>Bacillaceae</taxon>
        <taxon>Bacillus</taxon>
    </lineage>
</organism>
<keyword evidence="1" id="KW-0472">Membrane</keyword>
<dbReference type="Proteomes" id="UP000265801">
    <property type="component" value="Unassembled WGS sequence"/>
</dbReference>
<feature type="transmembrane region" description="Helical" evidence="1">
    <location>
        <begin position="67"/>
        <end position="84"/>
    </location>
</feature>
<sequence>MELQYKESQDYKPETQIQDPAKAVLNIAGFFIFGGLLLQSITMPVSMDSQFRLYRIEDLIMTGKESLNYFLFCLICGMVYFLLVHMYFHSGNRKKAFFTTTLLLGSASIYMVFHLILHTASH</sequence>
<keyword evidence="3" id="KW-1185">Reference proteome</keyword>
<dbReference type="EMBL" id="QXIR01000026">
    <property type="protein sequence ID" value="RIW30376.1"/>
    <property type="molecule type" value="Genomic_DNA"/>
</dbReference>